<evidence type="ECO:0000256" key="2">
    <source>
        <dbReference type="SAM" id="Phobius"/>
    </source>
</evidence>
<name>A0A2H3IUE3_WOLCO</name>
<reference evidence="3 4" key="1">
    <citation type="journal article" date="2012" name="Science">
        <title>The Paleozoic origin of enzymatic lignin decomposition reconstructed from 31 fungal genomes.</title>
        <authorList>
            <person name="Floudas D."/>
            <person name="Binder M."/>
            <person name="Riley R."/>
            <person name="Barry K."/>
            <person name="Blanchette R.A."/>
            <person name="Henrissat B."/>
            <person name="Martinez A.T."/>
            <person name="Otillar R."/>
            <person name="Spatafora J.W."/>
            <person name="Yadav J.S."/>
            <person name="Aerts A."/>
            <person name="Benoit I."/>
            <person name="Boyd A."/>
            <person name="Carlson A."/>
            <person name="Copeland A."/>
            <person name="Coutinho P.M."/>
            <person name="de Vries R.P."/>
            <person name="Ferreira P."/>
            <person name="Findley K."/>
            <person name="Foster B."/>
            <person name="Gaskell J."/>
            <person name="Glotzer D."/>
            <person name="Gorecki P."/>
            <person name="Heitman J."/>
            <person name="Hesse C."/>
            <person name="Hori C."/>
            <person name="Igarashi K."/>
            <person name="Jurgens J.A."/>
            <person name="Kallen N."/>
            <person name="Kersten P."/>
            <person name="Kohler A."/>
            <person name="Kuees U."/>
            <person name="Kumar T.K.A."/>
            <person name="Kuo A."/>
            <person name="LaButti K."/>
            <person name="Larrondo L.F."/>
            <person name="Lindquist E."/>
            <person name="Ling A."/>
            <person name="Lombard V."/>
            <person name="Lucas S."/>
            <person name="Lundell T."/>
            <person name="Martin R."/>
            <person name="McLaughlin D.J."/>
            <person name="Morgenstern I."/>
            <person name="Morin E."/>
            <person name="Murat C."/>
            <person name="Nagy L.G."/>
            <person name="Nolan M."/>
            <person name="Ohm R.A."/>
            <person name="Patyshakuliyeva A."/>
            <person name="Rokas A."/>
            <person name="Ruiz-Duenas F.J."/>
            <person name="Sabat G."/>
            <person name="Salamov A."/>
            <person name="Samejima M."/>
            <person name="Schmutz J."/>
            <person name="Slot J.C."/>
            <person name="St John F."/>
            <person name="Stenlid J."/>
            <person name="Sun H."/>
            <person name="Sun S."/>
            <person name="Syed K."/>
            <person name="Tsang A."/>
            <person name="Wiebenga A."/>
            <person name="Young D."/>
            <person name="Pisabarro A."/>
            <person name="Eastwood D.C."/>
            <person name="Martin F."/>
            <person name="Cullen D."/>
            <person name="Grigoriev I.V."/>
            <person name="Hibbett D.S."/>
        </authorList>
    </citation>
    <scope>NUCLEOTIDE SEQUENCE [LARGE SCALE GENOMIC DNA]</scope>
    <source>
        <strain evidence="3 4">MD-104</strain>
    </source>
</reference>
<keyword evidence="2" id="KW-0472">Membrane</keyword>
<organism evidence="3 4">
    <name type="scientific">Wolfiporia cocos (strain MD-104)</name>
    <name type="common">Brown rot fungus</name>
    <dbReference type="NCBI Taxonomy" id="742152"/>
    <lineage>
        <taxon>Eukaryota</taxon>
        <taxon>Fungi</taxon>
        <taxon>Dikarya</taxon>
        <taxon>Basidiomycota</taxon>
        <taxon>Agaricomycotina</taxon>
        <taxon>Agaricomycetes</taxon>
        <taxon>Polyporales</taxon>
        <taxon>Phaeolaceae</taxon>
        <taxon>Wolfiporia</taxon>
    </lineage>
</organism>
<dbReference type="EMBL" id="KB467831">
    <property type="protein sequence ID" value="PCH33600.1"/>
    <property type="molecule type" value="Genomic_DNA"/>
</dbReference>
<keyword evidence="2" id="KW-0812">Transmembrane</keyword>
<feature type="transmembrane region" description="Helical" evidence="2">
    <location>
        <begin position="66"/>
        <end position="86"/>
    </location>
</feature>
<proteinExistence type="predicted"/>
<evidence type="ECO:0000256" key="1">
    <source>
        <dbReference type="SAM" id="MobiDB-lite"/>
    </source>
</evidence>
<gene>
    <name evidence="3" type="ORF">WOLCODRAFT_147689</name>
</gene>
<feature type="region of interest" description="Disordered" evidence="1">
    <location>
        <begin position="93"/>
        <end position="130"/>
    </location>
</feature>
<accession>A0A2H3IUE3</accession>
<protein>
    <submittedName>
        <fullName evidence="3">Uncharacterized protein</fullName>
    </submittedName>
</protein>
<keyword evidence="2" id="KW-1133">Transmembrane helix</keyword>
<feature type="compositionally biased region" description="Basic and acidic residues" evidence="1">
    <location>
        <begin position="95"/>
        <end position="109"/>
    </location>
</feature>
<evidence type="ECO:0000313" key="3">
    <source>
        <dbReference type="EMBL" id="PCH33600.1"/>
    </source>
</evidence>
<dbReference type="Proteomes" id="UP000218811">
    <property type="component" value="Unassembled WGS sequence"/>
</dbReference>
<keyword evidence="4" id="KW-1185">Reference proteome</keyword>
<evidence type="ECO:0000313" key="4">
    <source>
        <dbReference type="Proteomes" id="UP000218811"/>
    </source>
</evidence>
<dbReference type="AlphaFoldDB" id="A0A2H3IUE3"/>
<sequence length="152" mass="16359">MYLPEFLEHVRRDAQPLCPMNHPGCGPGPTIGISADPPTTNTSGGGVKDNIVGRSLALTVGSERNVVGIVLAVVSMMIGLAIYAFFGRRLARGRRGSDESISEEPKLDQPSRSMGRTNPDGDSRYHADGNTLQFDDGLKLVRTLTREPIPSL</sequence>